<comment type="caution">
    <text evidence="1">The sequence shown here is derived from an EMBL/GenBank/DDBJ whole genome shotgun (WGS) entry which is preliminary data.</text>
</comment>
<dbReference type="Proteomes" id="UP001529510">
    <property type="component" value="Unassembled WGS sequence"/>
</dbReference>
<evidence type="ECO:0000313" key="2">
    <source>
        <dbReference type="Proteomes" id="UP001529510"/>
    </source>
</evidence>
<keyword evidence="2" id="KW-1185">Reference proteome</keyword>
<accession>A0ABD0R6A9</accession>
<dbReference type="AlphaFoldDB" id="A0ABD0R6A9"/>
<reference evidence="1 2" key="1">
    <citation type="submission" date="2024-05" db="EMBL/GenBank/DDBJ databases">
        <title>Genome sequencing and assembly of Indian major carp, Cirrhinus mrigala (Hamilton, 1822).</title>
        <authorList>
            <person name="Mohindra V."/>
            <person name="Chowdhury L.M."/>
            <person name="Lal K."/>
            <person name="Jena J.K."/>
        </authorList>
    </citation>
    <scope>NUCLEOTIDE SEQUENCE [LARGE SCALE GENOMIC DNA]</scope>
    <source>
        <strain evidence="1">CM1030</strain>
        <tissue evidence="1">Blood</tissue>
    </source>
</reference>
<protein>
    <submittedName>
        <fullName evidence="1">Uncharacterized protein</fullName>
    </submittedName>
</protein>
<gene>
    <name evidence="1" type="ORF">M9458_012323</name>
</gene>
<feature type="non-terminal residue" evidence="1">
    <location>
        <position position="1"/>
    </location>
</feature>
<proteinExistence type="predicted"/>
<name>A0ABD0R6A9_CIRMR</name>
<sequence length="55" mass="6514">LQFSEVLVKWRRFFSFLAAKQGKDGVEVLEQKLDLEQLQVRIGFSLRPNEQINQH</sequence>
<evidence type="ECO:0000313" key="1">
    <source>
        <dbReference type="EMBL" id="KAL0194027.1"/>
    </source>
</evidence>
<organism evidence="1 2">
    <name type="scientific">Cirrhinus mrigala</name>
    <name type="common">Mrigala</name>
    <dbReference type="NCBI Taxonomy" id="683832"/>
    <lineage>
        <taxon>Eukaryota</taxon>
        <taxon>Metazoa</taxon>
        <taxon>Chordata</taxon>
        <taxon>Craniata</taxon>
        <taxon>Vertebrata</taxon>
        <taxon>Euteleostomi</taxon>
        <taxon>Actinopterygii</taxon>
        <taxon>Neopterygii</taxon>
        <taxon>Teleostei</taxon>
        <taxon>Ostariophysi</taxon>
        <taxon>Cypriniformes</taxon>
        <taxon>Cyprinidae</taxon>
        <taxon>Labeoninae</taxon>
        <taxon>Labeonini</taxon>
        <taxon>Cirrhinus</taxon>
    </lineage>
</organism>
<dbReference type="EMBL" id="JAMKFB020000005">
    <property type="protein sequence ID" value="KAL0194027.1"/>
    <property type="molecule type" value="Genomic_DNA"/>
</dbReference>